<comment type="subcellular location">
    <subcellularLocation>
        <location evidence="6">Cytoplasm</location>
    </subcellularLocation>
</comment>
<keyword evidence="5 6" id="KW-0269">Exonuclease</keyword>
<name>A0A9X3P8K1_9ACTN</name>
<proteinExistence type="inferred from homology"/>
<dbReference type="NCBIfam" id="TIGR01280">
    <property type="entry name" value="xseB"/>
    <property type="match status" value="1"/>
</dbReference>
<reference evidence="7" key="1">
    <citation type="submission" date="2022-12" db="EMBL/GenBank/DDBJ databases">
        <title>Gycomyces niveus sp.nov.,a novel actinomycete isolated from soil in Shouguan.</title>
        <authorList>
            <person name="Yang X."/>
        </authorList>
    </citation>
    <scope>NUCLEOTIDE SEQUENCE</scope>
    <source>
        <strain evidence="7">NEAU-A15</strain>
    </source>
</reference>
<dbReference type="RefSeq" id="WP_270108514.1">
    <property type="nucleotide sequence ID" value="NZ_JAPZVP010000002.1"/>
</dbReference>
<keyword evidence="3 6" id="KW-0540">Nuclease</keyword>
<dbReference type="GO" id="GO:0005829">
    <property type="term" value="C:cytosol"/>
    <property type="evidence" value="ECO:0007669"/>
    <property type="project" value="TreeGrafter"/>
</dbReference>
<evidence type="ECO:0000256" key="6">
    <source>
        <dbReference type="HAMAP-Rule" id="MF_00337"/>
    </source>
</evidence>
<dbReference type="PANTHER" id="PTHR34137:SF1">
    <property type="entry name" value="EXODEOXYRIBONUCLEASE 7 SMALL SUBUNIT"/>
    <property type="match status" value="1"/>
</dbReference>
<dbReference type="GO" id="GO:0006308">
    <property type="term" value="P:DNA catabolic process"/>
    <property type="evidence" value="ECO:0007669"/>
    <property type="project" value="UniProtKB-UniRule"/>
</dbReference>
<comment type="function">
    <text evidence="6">Bidirectionally degrades single-stranded DNA into large acid-insoluble oligonucleotides, which are then degraded further into small acid-soluble oligonucleotides.</text>
</comment>
<dbReference type="Proteomes" id="UP001146067">
    <property type="component" value="Unassembled WGS sequence"/>
</dbReference>
<dbReference type="InterPro" id="IPR037004">
    <property type="entry name" value="Exonuc_VII_ssu_sf"/>
</dbReference>
<dbReference type="GO" id="GO:0009318">
    <property type="term" value="C:exodeoxyribonuclease VII complex"/>
    <property type="evidence" value="ECO:0007669"/>
    <property type="project" value="UniProtKB-UniRule"/>
</dbReference>
<dbReference type="Pfam" id="PF02609">
    <property type="entry name" value="Exonuc_VII_S"/>
    <property type="match status" value="1"/>
</dbReference>
<evidence type="ECO:0000313" key="7">
    <source>
        <dbReference type="EMBL" id="MDA1358710.1"/>
    </source>
</evidence>
<dbReference type="PANTHER" id="PTHR34137">
    <property type="entry name" value="EXODEOXYRIBONUCLEASE 7 SMALL SUBUNIT"/>
    <property type="match status" value="1"/>
</dbReference>
<comment type="subunit">
    <text evidence="6">Heterooligomer composed of large and small subunits.</text>
</comment>
<protein>
    <recommendedName>
        <fullName evidence="6">Exodeoxyribonuclease 7 small subunit</fullName>
        <ecNumber evidence="6">3.1.11.6</ecNumber>
    </recommendedName>
    <alternativeName>
        <fullName evidence="6">Exodeoxyribonuclease VII small subunit</fullName>
        <shortName evidence="6">Exonuclease VII small subunit</shortName>
    </alternativeName>
</protein>
<comment type="similarity">
    <text evidence="1 6">Belongs to the XseB family.</text>
</comment>
<dbReference type="EC" id="3.1.11.6" evidence="6"/>
<keyword evidence="8" id="KW-1185">Reference proteome</keyword>
<keyword evidence="4 6" id="KW-0378">Hydrolase</keyword>
<dbReference type="SUPFAM" id="SSF116842">
    <property type="entry name" value="XseB-like"/>
    <property type="match status" value="1"/>
</dbReference>
<dbReference type="AlphaFoldDB" id="A0A9X3P8K1"/>
<sequence length="69" mass="7687">MSEEQLTYEEARAELVATVERLETGGATLEESLQLWERGEKLADLCQSHLEGARARLKARTEPGVADED</sequence>
<evidence type="ECO:0000313" key="8">
    <source>
        <dbReference type="Proteomes" id="UP001146067"/>
    </source>
</evidence>
<evidence type="ECO:0000256" key="1">
    <source>
        <dbReference type="ARBA" id="ARBA00009998"/>
    </source>
</evidence>
<gene>
    <name evidence="6" type="primary">xseB</name>
    <name evidence="7" type="ORF">O1R50_03695</name>
</gene>
<dbReference type="Gene3D" id="1.10.287.1040">
    <property type="entry name" value="Exonuclease VII, small subunit"/>
    <property type="match status" value="1"/>
</dbReference>
<dbReference type="GO" id="GO:0008855">
    <property type="term" value="F:exodeoxyribonuclease VII activity"/>
    <property type="evidence" value="ECO:0007669"/>
    <property type="project" value="UniProtKB-UniRule"/>
</dbReference>
<evidence type="ECO:0000256" key="4">
    <source>
        <dbReference type="ARBA" id="ARBA00022801"/>
    </source>
</evidence>
<evidence type="ECO:0000256" key="2">
    <source>
        <dbReference type="ARBA" id="ARBA00022490"/>
    </source>
</evidence>
<dbReference type="NCBIfam" id="NF002139">
    <property type="entry name" value="PRK00977.1-3"/>
    <property type="match status" value="1"/>
</dbReference>
<comment type="caution">
    <text evidence="7">The sequence shown here is derived from an EMBL/GenBank/DDBJ whole genome shotgun (WGS) entry which is preliminary data.</text>
</comment>
<evidence type="ECO:0000256" key="5">
    <source>
        <dbReference type="ARBA" id="ARBA00022839"/>
    </source>
</evidence>
<evidence type="ECO:0000256" key="3">
    <source>
        <dbReference type="ARBA" id="ARBA00022722"/>
    </source>
</evidence>
<dbReference type="InterPro" id="IPR003761">
    <property type="entry name" value="Exonuc_VII_S"/>
</dbReference>
<dbReference type="PIRSF" id="PIRSF006488">
    <property type="entry name" value="Exonuc_VII_S"/>
    <property type="match status" value="1"/>
</dbReference>
<dbReference type="EMBL" id="JAPZVP010000002">
    <property type="protein sequence ID" value="MDA1358710.1"/>
    <property type="molecule type" value="Genomic_DNA"/>
</dbReference>
<keyword evidence="2 6" id="KW-0963">Cytoplasm</keyword>
<dbReference type="HAMAP" id="MF_00337">
    <property type="entry name" value="Exonuc_7_S"/>
    <property type="match status" value="1"/>
</dbReference>
<comment type="catalytic activity">
    <reaction evidence="6">
        <text>Exonucleolytic cleavage in either 5'- to 3'- or 3'- to 5'-direction to yield nucleoside 5'-phosphates.</text>
        <dbReference type="EC" id="3.1.11.6"/>
    </reaction>
</comment>
<organism evidence="7 8">
    <name type="scientific">Glycomyces luteolus</name>
    <dbReference type="NCBI Taxonomy" id="2670330"/>
    <lineage>
        <taxon>Bacteria</taxon>
        <taxon>Bacillati</taxon>
        <taxon>Actinomycetota</taxon>
        <taxon>Actinomycetes</taxon>
        <taxon>Glycomycetales</taxon>
        <taxon>Glycomycetaceae</taxon>
        <taxon>Glycomyces</taxon>
    </lineage>
</organism>
<accession>A0A9X3P8K1</accession>